<evidence type="ECO:0000256" key="1">
    <source>
        <dbReference type="ARBA" id="ARBA00022963"/>
    </source>
</evidence>
<evidence type="ECO:0000259" key="3">
    <source>
        <dbReference type="Pfam" id="PF00561"/>
    </source>
</evidence>
<proteinExistence type="predicted"/>
<evidence type="ECO:0000313" key="5">
    <source>
        <dbReference type="Proteomes" id="UP001153148"/>
    </source>
</evidence>
<keyword evidence="5" id="KW-1185">Reference proteome</keyword>
<dbReference type="Proteomes" id="UP001153148">
    <property type="component" value="Unassembled WGS sequence"/>
</dbReference>
<sequence>FILADLGYDVWLGNIRGNFYSRKHVTLSPDKPKFWNFSMHEMGLYDVPAMIDHILLTTGQDKIFYVGHSMGTTMFYMMASSRPEYNSKIRLMIALAPVVYFHELKFPLLQFLSPRTDEISVSK</sequence>
<evidence type="ECO:0000313" key="4">
    <source>
        <dbReference type="EMBL" id="CAG2066964.1"/>
    </source>
</evidence>
<reference evidence="4" key="1">
    <citation type="submission" date="2021-03" db="EMBL/GenBank/DDBJ databases">
        <authorList>
            <person name="Tran Van P."/>
        </authorList>
    </citation>
    <scope>NUCLEOTIDE SEQUENCE</scope>
</reference>
<feature type="non-terminal residue" evidence="4">
    <location>
        <position position="1"/>
    </location>
</feature>
<dbReference type="PANTHER" id="PTHR11005">
    <property type="entry name" value="LYSOSOMAL ACID LIPASE-RELATED"/>
    <property type="match status" value="1"/>
</dbReference>
<dbReference type="EMBL" id="CAJPIN010061460">
    <property type="protein sequence ID" value="CAG2066964.1"/>
    <property type="molecule type" value="Genomic_DNA"/>
</dbReference>
<gene>
    <name evidence="4" type="ORF">TPAB3V08_LOCUS13907</name>
</gene>
<accession>A0ABN7PIL2</accession>
<keyword evidence="2" id="KW-0443">Lipid metabolism</keyword>
<name>A0ABN7PIL2_TIMPD</name>
<keyword evidence="1" id="KW-0442">Lipid degradation</keyword>
<feature type="non-terminal residue" evidence="4">
    <location>
        <position position="123"/>
    </location>
</feature>
<comment type="caution">
    <text evidence="4">The sequence shown here is derived from an EMBL/GenBank/DDBJ whole genome shotgun (WGS) entry which is preliminary data.</text>
</comment>
<dbReference type="InterPro" id="IPR029058">
    <property type="entry name" value="AB_hydrolase_fold"/>
</dbReference>
<organism evidence="4 5">
    <name type="scientific">Timema podura</name>
    <name type="common">Walking stick</name>
    <dbReference type="NCBI Taxonomy" id="61482"/>
    <lineage>
        <taxon>Eukaryota</taxon>
        <taxon>Metazoa</taxon>
        <taxon>Ecdysozoa</taxon>
        <taxon>Arthropoda</taxon>
        <taxon>Hexapoda</taxon>
        <taxon>Insecta</taxon>
        <taxon>Pterygota</taxon>
        <taxon>Neoptera</taxon>
        <taxon>Polyneoptera</taxon>
        <taxon>Phasmatodea</taxon>
        <taxon>Timematodea</taxon>
        <taxon>Timematoidea</taxon>
        <taxon>Timematidae</taxon>
        <taxon>Timema</taxon>
    </lineage>
</organism>
<protein>
    <recommendedName>
        <fullName evidence="3">AB hydrolase-1 domain-containing protein</fullName>
    </recommendedName>
</protein>
<dbReference type="SUPFAM" id="SSF53474">
    <property type="entry name" value="alpha/beta-Hydrolases"/>
    <property type="match status" value="1"/>
</dbReference>
<dbReference type="Gene3D" id="3.40.50.1820">
    <property type="entry name" value="alpha/beta hydrolase"/>
    <property type="match status" value="1"/>
</dbReference>
<feature type="domain" description="AB hydrolase-1" evidence="3">
    <location>
        <begin position="3"/>
        <end position="103"/>
    </location>
</feature>
<dbReference type="InterPro" id="IPR000073">
    <property type="entry name" value="AB_hydrolase_1"/>
</dbReference>
<evidence type="ECO:0000256" key="2">
    <source>
        <dbReference type="ARBA" id="ARBA00023098"/>
    </source>
</evidence>
<dbReference type="Pfam" id="PF00561">
    <property type="entry name" value="Abhydrolase_1"/>
    <property type="match status" value="1"/>
</dbReference>